<sequence>MLIIVVLGNFRESKKQDLTLILCSYVEKSEDSNATLPEPKETKGHGRLPHTAYANANANEYNIPIETLSPGQPCRMDCGG</sequence>
<reference evidence="2" key="2">
    <citation type="submission" date="2019-10" db="EMBL/GenBank/DDBJ databases">
        <authorList>
            <consortium name="NCBI Pathogen Detection Project"/>
        </authorList>
    </citation>
    <scope>NUCLEOTIDE SEQUENCE</scope>
    <source>
        <strain evidence="2">AZ00058701</strain>
    </source>
</reference>
<evidence type="ECO:0000256" key="1">
    <source>
        <dbReference type="SAM" id="MobiDB-lite"/>
    </source>
</evidence>
<evidence type="ECO:0000313" key="2">
    <source>
        <dbReference type="EMBL" id="HAU1881323.1"/>
    </source>
</evidence>
<dbReference type="RefSeq" id="WP_015444638.1">
    <property type="nucleotide sequence ID" value="NZ_CCZO01000019.1"/>
</dbReference>
<organism evidence="2 3">
    <name type="scientific">Legionella pneumophila</name>
    <dbReference type="NCBI Taxonomy" id="446"/>
    <lineage>
        <taxon>Bacteria</taxon>
        <taxon>Pseudomonadati</taxon>
        <taxon>Pseudomonadota</taxon>
        <taxon>Gammaproteobacteria</taxon>
        <taxon>Legionellales</taxon>
        <taxon>Legionellaceae</taxon>
        <taxon>Legionella</taxon>
    </lineage>
</organism>
<feature type="region of interest" description="Disordered" evidence="1">
    <location>
        <begin position="30"/>
        <end position="49"/>
    </location>
</feature>
<reference evidence="2" key="1">
    <citation type="journal article" date="2018" name="Genome Biol.">
        <title>SKESA: strategic k-mer extension for scrupulous assemblies.</title>
        <authorList>
            <person name="Souvorov A."/>
            <person name="Agarwala R."/>
            <person name="Lipman D.J."/>
        </authorList>
    </citation>
    <scope>NUCLEOTIDE SEQUENCE</scope>
    <source>
        <strain evidence="2">AZ00058701</strain>
    </source>
</reference>
<comment type="caution">
    <text evidence="2">The sequence shown here is derived from an EMBL/GenBank/DDBJ whole genome shotgun (WGS) entry which is preliminary data.</text>
</comment>
<accession>A0AAN5PJP8</accession>
<protein>
    <submittedName>
        <fullName evidence="2">Uncharacterized protein</fullName>
    </submittedName>
</protein>
<proteinExistence type="predicted"/>
<dbReference type="EMBL" id="DACWHX010000020">
    <property type="protein sequence ID" value="HAU1881323.1"/>
    <property type="molecule type" value="Genomic_DNA"/>
</dbReference>
<name>A0AAN5PJP8_LEGPN</name>
<dbReference type="Proteomes" id="UP000866496">
    <property type="component" value="Unassembled WGS sequence"/>
</dbReference>
<dbReference type="GeneID" id="57035075"/>
<dbReference type="AlphaFoldDB" id="A0AAN5PJP8"/>
<gene>
    <name evidence="2" type="ORF">JBJ86_13855</name>
</gene>
<evidence type="ECO:0000313" key="3">
    <source>
        <dbReference type="Proteomes" id="UP000866496"/>
    </source>
</evidence>